<evidence type="ECO:0000313" key="1">
    <source>
        <dbReference type="EMBL" id="TKD04352.1"/>
    </source>
</evidence>
<accession>A0A4U1J8S7</accession>
<dbReference type="SUPFAM" id="SSF48371">
    <property type="entry name" value="ARM repeat"/>
    <property type="match status" value="1"/>
</dbReference>
<proteinExistence type="predicted"/>
<dbReference type="SMART" id="SM00567">
    <property type="entry name" value="EZ_HEAT"/>
    <property type="match status" value="2"/>
</dbReference>
<dbReference type="InterPro" id="IPR004155">
    <property type="entry name" value="PBS_lyase_HEAT"/>
</dbReference>
<dbReference type="Gene3D" id="1.25.10.10">
    <property type="entry name" value="Leucine-rich Repeat Variant"/>
    <property type="match status" value="1"/>
</dbReference>
<dbReference type="Pfam" id="PF13646">
    <property type="entry name" value="HEAT_2"/>
    <property type="match status" value="1"/>
</dbReference>
<protein>
    <submittedName>
        <fullName evidence="1">HEAT repeat domain-containing protein</fullName>
    </submittedName>
</protein>
<dbReference type="OrthoDB" id="5504391at2"/>
<dbReference type="InterPro" id="IPR016024">
    <property type="entry name" value="ARM-type_fold"/>
</dbReference>
<dbReference type="EMBL" id="SSMQ01000025">
    <property type="protein sequence ID" value="TKD04352.1"/>
    <property type="molecule type" value="Genomic_DNA"/>
</dbReference>
<dbReference type="InterPro" id="IPR011989">
    <property type="entry name" value="ARM-like"/>
</dbReference>
<name>A0A4U1J8S7_9BACT</name>
<keyword evidence="2" id="KW-1185">Reference proteome</keyword>
<sequence length="301" mass="31899">MKKTGDRVFENSTTSELARARSIHTRTSCIFGPRMRKSVPVVAALSLFVLTPEVVRADPRTGYLVQQLKTSEDFRVRTQAALALGASGDDAAVKPLCDALTDGNESVKVASAAALGKLGKPAGLPCLQAAIKNEKGASTKTQMQKSIDTLKSGGVAAPPPPGPDAKYYVAIEISNKTKRPAAEVDAIVRAAMQTKLLGKAGYAVAPKGETAAQGGKVVNSKKLKGFYLIASVEPPVYENGNLTQIVRVSMWTYPGKALQGEFSPKLTQSDTPKTDVQSENVLMKMCVENAIDSFAKIVASM</sequence>
<evidence type="ECO:0000313" key="2">
    <source>
        <dbReference type="Proteomes" id="UP000309215"/>
    </source>
</evidence>
<comment type="caution">
    <text evidence="1">The sequence shown here is derived from an EMBL/GenBank/DDBJ whole genome shotgun (WGS) entry which is preliminary data.</text>
</comment>
<reference evidence="1 2" key="1">
    <citation type="submission" date="2019-04" db="EMBL/GenBank/DDBJ databases">
        <authorList>
            <person name="Li Y."/>
            <person name="Wang J."/>
        </authorList>
    </citation>
    <scope>NUCLEOTIDE SEQUENCE [LARGE SCALE GENOMIC DNA]</scope>
    <source>
        <strain evidence="1 2">DSM 14668</strain>
    </source>
</reference>
<organism evidence="1 2">
    <name type="scientific">Polyangium fumosum</name>
    <dbReference type="NCBI Taxonomy" id="889272"/>
    <lineage>
        <taxon>Bacteria</taxon>
        <taxon>Pseudomonadati</taxon>
        <taxon>Myxococcota</taxon>
        <taxon>Polyangia</taxon>
        <taxon>Polyangiales</taxon>
        <taxon>Polyangiaceae</taxon>
        <taxon>Polyangium</taxon>
    </lineage>
</organism>
<gene>
    <name evidence="1" type="ORF">E8A74_23615</name>
</gene>
<dbReference type="Proteomes" id="UP000309215">
    <property type="component" value="Unassembled WGS sequence"/>
</dbReference>
<dbReference type="AlphaFoldDB" id="A0A4U1J8S7"/>